<comment type="caution">
    <text evidence="7">The sequence shown here is derived from an EMBL/GenBank/DDBJ whole genome shotgun (WGS) entry which is preliminary data.</text>
</comment>
<accession>A0A1F5FKK9</accession>
<keyword evidence="4" id="KW-0808">Transferase</keyword>
<evidence type="ECO:0000256" key="4">
    <source>
        <dbReference type="ARBA" id="ARBA00022679"/>
    </source>
</evidence>
<evidence type="ECO:0000256" key="3">
    <source>
        <dbReference type="ARBA" id="ARBA00022676"/>
    </source>
</evidence>
<evidence type="ECO:0000259" key="6">
    <source>
        <dbReference type="Pfam" id="PF00535"/>
    </source>
</evidence>
<dbReference type="GO" id="GO:0005886">
    <property type="term" value="C:plasma membrane"/>
    <property type="evidence" value="ECO:0007669"/>
    <property type="project" value="UniProtKB-SubCell"/>
</dbReference>
<gene>
    <name evidence="7" type="ORF">A2368_02985</name>
</gene>
<protein>
    <recommendedName>
        <fullName evidence="6">Glycosyltransferase 2-like domain-containing protein</fullName>
    </recommendedName>
</protein>
<dbReference type="AlphaFoldDB" id="A0A1F5FKK9"/>
<evidence type="ECO:0000313" key="7">
    <source>
        <dbReference type="EMBL" id="OGD80141.1"/>
    </source>
</evidence>
<dbReference type="PANTHER" id="PTHR43646">
    <property type="entry name" value="GLYCOSYLTRANSFERASE"/>
    <property type="match status" value="1"/>
</dbReference>
<dbReference type="SUPFAM" id="SSF53448">
    <property type="entry name" value="Nucleotide-diphospho-sugar transferases"/>
    <property type="match status" value="1"/>
</dbReference>
<dbReference type="PANTHER" id="PTHR43646:SF2">
    <property type="entry name" value="GLYCOSYLTRANSFERASE 2-LIKE DOMAIN-CONTAINING PROTEIN"/>
    <property type="match status" value="1"/>
</dbReference>
<proteinExistence type="predicted"/>
<evidence type="ECO:0000256" key="2">
    <source>
        <dbReference type="ARBA" id="ARBA00022475"/>
    </source>
</evidence>
<dbReference type="EMBL" id="MFAM01000002">
    <property type="protein sequence ID" value="OGD80141.1"/>
    <property type="molecule type" value="Genomic_DNA"/>
</dbReference>
<evidence type="ECO:0000256" key="5">
    <source>
        <dbReference type="ARBA" id="ARBA00023136"/>
    </source>
</evidence>
<feature type="domain" description="Glycosyltransferase 2-like" evidence="6">
    <location>
        <begin position="10"/>
        <end position="169"/>
    </location>
</feature>
<sequence>MIKTKQPFISVIIPTLNEEKYLPRLLKDLSEQTTDNFEVIHVDGHSDDKTKKVANVYKHKLPHFTQLNCEVRHVSVQRNMGAAIAQAPYFLFLDADTQLPPYFIEGLSYQLHRRTSDVFTTWAIPDSTETADLAIITIINLGINLSEVFKSPIAVGVCLGCTRKVFKAVGGFRSDVAFGEDEDFAKAAIKLGYCFHMYQQPRFVYSFRRFRKEGTLPTMRQIAVKKVKEYTHGIFSPKPPDYLMGGHHDYDEDRPVNPYNPLEISLKNTSLAKAKKTITELLTLEKIESDL</sequence>
<dbReference type="Gene3D" id="3.90.550.10">
    <property type="entry name" value="Spore Coat Polysaccharide Biosynthesis Protein SpsA, Chain A"/>
    <property type="match status" value="1"/>
</dbReference>
<reference evidence="7 8" key="1">
    <citation type="journal article" date="2016" name="Nat. Commun.">
        <title>Thousands of microbial genomes shed light on interconnected biogeochemical processes in an aquifer system.</title>
        <authorList>
            <person name="Anantharaman K."/>
            <person name="Brown C.T."/>
            <person name="Hug L.A."/>
            <person name="Sharon I."/>
            <person name="Castelle C.J."/>
            <person name="Probst A.J."/>
            <person name="Thomas B.C."/>
            <person name="Singh A."/>
            <person name="Wilkins M.J."/>
            <person name="Karaoz U."/>
            <person name="Brodie E.L."/>
            <person name="Williams K.H."/>
            <person name="Hubbard S.S."/>
            <person name="Banfield J.F."/>
        </authorList>
    </citation>
    <scope>NUCLEOTIDE SEQUENCE [LARGE SCALE GENOMIC DNA]</scope>
</reference>
<dbReference type="GO" id="GO:0016757">
    <property type="term" value="F:glycosyltransferase activity"/>
    <property type="evidence" value="ECO:0007669"/>
    <property type="project" value="UniProtKB-KW"/>
</dbReference>
<keyword evidence="5" id="KW-0472">Membrane</keyword>
<organism evidence="7 8">
    <name type="scientific">Candidatus Collierbacteria bacterium RIFOXYB1_FULL_49_13</name>
    <dbReference type="NCBI Taxonomy" id="1817728"/>
    <lineage>
        <taxon>Bacteria</taxon>
        <taxon>Candidatus Collieribacteriota</taxon>
    </lineage>
</organism>
<dbReference type="InterPro" id="IPR029044">
    <property type="entry name" value="Nucleotide-diphossugar_trans"/>
</dbReference>
<dbReference type="Proteomes" id="UP000176682">
    <property type="component" value="Unassembled WGS sequence"/>
</dbReference>
<keyword evidence="2" id="KW-1003">Cell membrane</keyword>
<evidence type="ECO:0000313" key="8">
    <source>
        <dbReference type="Proteomes" id="UP000176682"/>
    </source>
</evidence>
<dbReference type="InterPro" id="IPR001173">
    <property type="entry name" value="Glyco_trans_2-like"/>
</dbReference>
<evidence type="ECO:0000256" key="1">
    <source>
        <dbReference type="ARBA" id="ARBA00004236"/>
    </source>
</evidence>
<dbReference type="Pfam" id="PF00535">
    <property type="entry name" value="Glycos_transf_2"/>
    <property type="match status" value="1"/>
</dbReference>
<keyword evidence="3" id="KW-0328">Glycosyltransferase</keyword>
<comment type="subcellular location">
    <subcellularLocation>
        <location evidence="1">Cell membrane</location>
    </subcellularLocation>
</comment>
<name>A0A1F5FKK9_9BACT</name>